<feature type="transmembrane region" description="Helical" evidence="4">
    <location>
        <begin position="357"/>
        <end position="379"/>
    </location>
</feature>
<accession>A0A8H7P447</accession>
<dbReference type="Gene3D" id="1.20.1250.20">
    <property type="entry name" value="MFS general substrate transporter like domains"/>
    <property type="match status" value="1"/>
</dbReference>
<evidence type="ECO:0000256" key="4">
    <source>
        <dbReference type="SAM" id="Phobius"/>
    </source>
</evidence>
<keyword evidence="4" id="KW-1133">Transmembrane helix</keyword>
<dbReference type="InterPro" id="IPR020846">
    <property type="entry name" value="MFS_dom"/>
</dbReference>
<reference evidence="6" key="1">
    <citation type="submission" date="2020-11" db="EMBL/GenBank/DDBJ databases">
        <authorList>
            <person name="Koelle M."/>
            <person name="Horta M.A.C."/>
            <person name="Nowrousian M."/>
            <person name="Ohm R.A."/>
            <person name="Benz P."/>
            <person name="Pilgard A."/>
        </authorList>
    </citation>
    <scope>NUCLEOTIDE SEQUENCE</scope>
    <source>
        <strain evidence="6">FPRL280</strain>
    </source>
</reference>
<feature type="transmembrane region" description="Helical" evidence="4">
    <location>
        <begin position="163"/>
        <end position="182"/>
    </location>
</feature>
<evidence type="ECO:0000256" key="3">
    <source>
        <dbReference type="SAM" id="MobiDB-lite"/>
    </source>
</evidence>
<comment type="subcellular location">
    <subcellularLocation>
        <location evidence="1">Membrane</location>
        <topology evidence="1">Multi-pass membrane protein</topology>
    </subcellularLocation>
</comment>
<dbReference type="GO" id="GO:0016020">
    <property type="term" value="C:membrane"/>
    <property type="evidence" value="ECO:0007669"/>
    <property type="project" value="UniProtKB-SubCell"/>
</dbReference>
<dbReference type="Proteomes" id="UP000639403">
    <property type="component" value="Unassembled WGS sequence"/>
</dbReference>
<dbReference type="SUPFAM" id="SSF103473">
    <property type="entry name" value="MFS general substrate transporter"/>
    <property type="match status" value="1"/>
</dbReference>
<dbReference type="GO" id="GO:0022857">
    <property type="term" value="F:transmembrane transporter activity"/>
    <property type="evidence" value="ECO:0007669"/>
    <property type="project" value="InterPro"/>
</dbReference>
<dbReference type="EMBL" id="JADOXO010000066">
    <property type="protein sequence ID" value="KAF9815638.1"/>
    <property type="molecule type" value="Genomic_DNA"/>
</dbReference>
<name>A0A8H7P447_9APHY</name>
<feature type="transmembrane region" description="Helical" evidence="4">
    <location>
        <begin position="60"/>
        <end position="78"/>
    </location>
</feature>
<feature type="compositionally biased region" description="Basic and acidic residues" evidence="3">
    <location>
        <begin position="21"/>
        <end position="30"/>
    </location>
</feature>
<proteinExistence type="inferred from homology"/>
<protein>
    <recommendedName>
        <fullName evidence="5">Major facilitator superfamily (MFS) profile domain-containing protein</fullName>
    </recommendedName>
</protein>
<feature type="transmembrane region" description="Helical" evidence="4">
    <location>
        <begin position="189"/>
        <end position="210"/>
    </location>
</feature>
<feature type="transmembrane region" description="Helical" evidence="4">
    <location>
        <begin position="137"/>
        <end position="157"/>
    </location>
</feature>
<comment type="caution">
    <text evidence="6">The sequence shown here is derived from an EMBL/GenBank/DDBJ whole genome shotgun (WGS) entry which is preliminary data.</text>
</comment>
<keyword evidence="4" id="KW-0812">Transmembrane</keyword>
<evidence type="ECO:0000256" key="1">
    <source>
        <dbReference type="ARBA" id="ARBA00004141"/>
    </source>
</evidence>
<feature type="region of interest" description="Disordered" evidence="3">
    <location>
        <begin position="21"/>
        <end position="51"/>
    </location>
</feature>
<feature type="transmembrane region" description="Helical" evidence="4">
    <location>
        <begin position="306"/>
        <end position="324"/>
    </location>
</feature>
<feature type="transmembrane region" description="Helical" evidence="4">
    <location>
        <begin position="264"/>
        <end position="286"/>
    </location>
</feature>
<reference evidence="6" key="2">
    <citation type="journal article" name="Front. Microbiol.">
        <title>Degradative Capacity of Two Strains of Rhodonia placenta: From Phenotype to Genotype.</title>
        <authorList>
            <person name="Kolle M."/>
            <person name="Horta M.A.C."/>
            <person name="Nowrousian M."/>
            <person name="Ohm R.A."/>
            <person name="Benz J.P."/>
            <person name="Pilgard A."/>
        </authorList>
    </citation>
    <scope>NUCLEOTIDE SEQUENCE</scope>
    <source>
        <strain evidence="6">FPRL280</strain>
    </source>
</reference>
<dbReference type="InterPro" id="IPR036259">
    <property type="entry name" value="MFS_trans_sf"/>
</dbReference>
<keyword evidence="4" id="KW-0472">Membrane</keyword>
<evidence type="ECO:0000256" key="2">
    <source>
        <dbReference type="ARBA" id="ARBA00006727"/>
    </source>
</evidence>
<dbReference type="OMA" id="MHAVIWI"/>
<organism evidence="6 7">
    <name type="scientific">Rhodonia placenta</name>
    <dbReference type="NCBI Taxonomy" id="104341"/>
    <lineage>
        <taxon>Eukaryota</taxon>
        <taxon>Fungi</taxon>
        <taxon>Dikarya</taxon>
        <taxon>Basidiomycota</taxon>
        <taxon>Agaricomycotina</taxon>
        <taxon>Agaricomycetes</taxon>
        <taxon>Polyporales</taxon>
        <taxon>Adustoporiaceae</taxon>
        <taxon>Rhodonia</taxon>
    </lineage>
</organism>
<dbReference type="InterPro" id="IPR011701">
    <property type="entry name" value="MFS"/>
</dbReference>
<feature type="transmembrane region" description="Helical" evidence="4">
    <location>
        <begin position="331"/>
        <end position="351"/>
    </location>
</feature>
<dbReference type="PANTHER" id="PTHR11360:SF284">
    <property type="entry name" value="EG:103B4.3 PROTEIN-RELATED"/>
    <property type="match status" value="1"/>
</dbReference>
<dbReference type="PROSITE" id="PS50850">
    <property type="entry name" value="MFS"/>
    <property type="match status" value="1"/>
</dbReference>
<feature type="transmembrane region" description="Helical" evidence="4">
    <location>
        <begin position="222"/>
        <end position="240"/>
    </location>
</feature>
<dbReference type="AlphaFoldDB" id="A0A8H7P447"/>
<dbReference type="Pfam" id="PF07690">
    <property type="entry name" value="MFS_1"/>
    <property type="match status" value="1"/>
</dbReference>
<dbReference type="PANTHER" id="PTHR11360">
    <property type="entry name" value="MONOCARBOXYLATE TRANSPORTER"/>
    <property type="match status" value="1"/>
</dbReference>
<evidence type="ECO:0000313" key="6">
    <source>
        <dbReference type="EMBL" id="KAF9815638.1"/>
    </source>
</evidence>
<dbReference type="InterPro" id="IPR050327">
    <property type="entry name" value="Proton-linked_MCT"/>
</dbReference>
<sequence>MSEKTRVDFSPEELAAMHKLAQEKEREGKASKASASVALTEEGGPAEYGDPDDFPDGGRGWWVVLGCVMFAAATLGWANGIDGLFPLRLVGGRRSVHSMRLTGRLAWGVVQTYYQEHVFPDASGTVLSTLGSTSAGAIFWLAGMLGSAFCTTLWQFFITQGLLQGLSNALLFPLIVALPAQWFYKYRAFAMGVVVAGCSLGGAVASLIMYKLLATLGYRKTFAIYSAIDAVVFAVALMLVKERRPACKRPEIVWVDRSFFQDPVFWSLGMCFLFTVFGYLSPIFFLPTYVLDKLPGTSDFLSTLPLTLLNLSAAIGRTSVGFIADRIGPVNALFIAVLISGLAQILIWNFVTTYAGIIAFGIIYGFFCGCFISLSPAVAAQFWGADRLGGLSGLMIFFNLPGNAAGAPIGGAILQASGGNWQAVSSYSGVMQIVSALTIRRTLPARFKREPRIVAVY</sequence>
<evidence type="ECO:0000259" key="5">
    <source>
        <dbReference type="PROSITE" id="PS50850"/>
    </source>
</evidence>
<feature type="domain" description="Major facilitator superfamily (MFS) profile" evidence="5">
    <location>
        <begin position="264"/>
        <end position="457"/>
    </location>
</feature>
<gene>
    <name evidence="6" type="ORF">IEO21_04428</name>
</gene>
<comment type="similarity">
    <text evidence="2">Belongs to the major facilitator superfamily. Monocarboxylate porter (TC 2.A.1.13) family.</text>
</comment>
<evidence type="ECO:0000313" key="7">
    <source>
        <dbReference type="Proteomes" id="UP000639403"/>
    </source>
</evidence>